<sequence length="147" mass="16615">MARITKIEALVRTADVSHAGTQGWVYLGIAGREFMLDATGTASGTRTGDNWTFVLGEDANVENPAYNDPRRPQLDTDDLDRYPAYLRFEPVGPDPAWCLERVVVNVNPDTDHPHTFDNPNLADFGEDRRLWLGQEYGKLLYLKRYDG</sequence>
<dbReference type="SUPFAM" id="SSF49723">
    <property type="entry name" value="Lipase/lipooxygenase domain (PLAT/LH2 domain)"/>
    <property type="match status" value="1"/>
</dbReference>
<name>A0A2N9BGY5_STRCX</name>
<keyword evidence="2" id="KW-1185">Reference proteome</keyword>
<evidence type="ECO:0000313" key="1">
    <source>
        <dbReference type="EMBL" id="SOR82624.1"/>
    </source>
</evidence>
<gene>
    <name evidence="1" type="ORF">SCNRRL3882_6074</name>
</gene>
<reference evidence="2" key="1">
    <citation type="submission" date="2017-11" db="EMBL/GenBank/DDBJ databases">
        <authorList>
            <person name="Wibberg D."/>
        </authorList>
    </citation>
    <scope>NUCLEOTIDE SEQUENCE [LARGE SCALE GENOMIC DNA]</scope>
</reference>
<dbReference type="AlphaFoldDB" id="A0A2N9BGY5"/>
<dbReference type="OrthoDB" id="4201688at2"/>
<protein>
    <recommendedName>
        <fullName evidence="3">PLAT domain-containing protein</fullName>
    </recommendedName>
</protein>
<dbReference type="EMBL" id="LT963352">
    <property type="protein sequence ID" value="SOR82624.1"/>
    <property type="molecule type" value="Genomic_DNA"/>
</dbReference>
<dbReference type="InterPro" id="IPR036392">
    <property type="entry name" value="PLAT/LH2_dom_sf"/>
</dbReference>
<proteinExistence type="predicted"/>
<accession>A0A2N9BGY5</accession>
<organism evidence="1 2">
    <name type="scientific">Streptomyces chartreusis NRRL 3882</name>
    <dbReference type="NCBI Taxonomy" id="1079985"/>
    <lineage>
        <taxon>Bacteria</taxon>
        <taxon>Bacillati</taxon>
        <taxon>Actinomycetota</taxon>
        <taxon>Actinomycetes</taxon>
        <taxon>Kitasatosporales</taxon>
        <taxon>Streptomycetaceae</taxon>
        <taxon>Streptomyces</taxon>
    </lineage>
</organism>
<evidence type="ECO:0008006" key="3">
    <source>
        <dbReference type="Google" id="ProtNLM"/>
    </source>
</evidence>
<dbReference type="Proteomes" id="UP000235464">
    <property type="component" value="Chromosome I"/>
</dbReference>
<evidence type="ECO:0000313" key="2">
    <source>
        <dbReference type="Proteomes" id="UP000235464"/>
    </source>
</evidence>